<dbReference type="PANTHER" id="PTHR30093">
    <property type="entry name" value="GENERAL SECRETION PATHWAY PROTEIN G"/>
    <property type="match status" value="1"/>
</dbReference>
<dbReference type="AlphaFoldDB" id="A0A7C1HDL5"/>
<keyword evidence="1" id="KW-1133">Transmembrane helix</keyword>
<reference evidence="2" key="1">
    <citation type="journal article" date="2020" name="mSystems">
        <title>Genome- and Community-Level Interaction Insights into Carbon Utilization and Element Cycling Functions of Hydrothermarchaeota in Hydrothermal Sediment.</title>
        <authorList>
            <person name="Zhou Z."/>
            <person name="Liu Y."/>
            <person name="Xu W."/>
            <person name="Pan J."/>
            <person name="Luo Z.H."/>
            <person name="Li M."/>
        </authorList>
    </citation>
    <scope>NUCLEOTIDE SEQUENCE [LARGE SCALE GENOMIC DNA]</scope>
    <source>
        <strain evidence="2">SpSt-1219</strain>
    </source>
</reference>
<dbReference type="Gene3D" id="3.30.700.10">
    <property type="entry name" value="Glycoprotein, Type 4 Pilin"/>
    <property type="match status" value="1"/>
</dbReference>
<feature type="transmembrane region" description="Helical" evidence="1">
    <location>
        <begin position="12"/>
        <end position="34"/>
    </location>
</feature>
<dbReference type="InterPro" id="IPR045584">
    <property type="entry name" value="Pilin-like"/>
</dbReference>
<dbReference type="SUPFAM" id="SSF54523">
    <property type="entry name" value="Pili subunits"/>
    <property type="match status" value="1"/>
</dbReference>
<dbReference type="Proteomes" id="UP000886066">
    <property type="component" value="Unassembled WGS sequence"/>
</dbReference>
<organism evidence="2">
    <name type="scientific">candidate division WWE3 bacterium</name>
    <dbReference type="NCBI Taxonomy" id="2053526"/>
    <lineage>
        <taxon>Bacteria</taxon>
        <taxon>Katanobacteria</taxon>
    </lineage>
</organism>
<gene>
    <name evidence="2" type="ORF">ENN92_01030</name>
</gene>
<keyword evidence="1" id="KW-0812">Transmembrane</keyword>
<comment type="caution">
    <text evidence="2">The sequence shown here is derived from an EMBL/GenBank/DDBJ whole genome shotgun (WGS) entry which is preliminary data.</text>
</comment>
<sequence length="154" mass="16601">MKIVKKNEQGFTLIELLIVIVLIGILSGVLLAVIQPGAQRARAQEAVAKANLDKIRMAMLACISARQNPLNSCISFEGIGANDPSGEPTPSATYVITRSNQVGFPNSIYTQVCLSGGRSYTNCTGCAMRYIFDVDTGDFHVNQGKISKNCLIDF</sequence>
<dbReference type="NCBIfam" id="TIGR02532">
    <property type="entry name" value="IV_pilin_GFxxxE"/>
    <property type="match status" value="1"/>
</dbReference>
<name>A0A7C1HDL5_UNCKA</name>
<protein>
    <submittedName>
        <fullName evidence="2">Type II secretion system protein</fullName>
    </submittedName>
</protein>
<evidence type="ECO:0000313" key="2">
    <source>
        <dbReference type="EMBL" id="HDQ88713.1"/>
    </source>
</evidence>
<dbReference type="InterPro" id="IPR012902">
    <property type="entry name" value="N_methyl_site"/>
</dbReference>
<evidence type="ECO:0000256" key="1">
    <source>
        <dbReference type="SAM" id="Phobius"/>
    </source>
</evidence>
<keyword evidence="1" id="KW-0472">Membrane</keyword>
<accession>A0A7C1HDL5</accession>
<dbReference type="PROSITE" id="PS00409">
    <property type="entry name" value="PROKAR_NTER_METHYL"/>
    <property type="match status" value="1"/>
</dbReference>
<dbReference type="EMBL" id="DSDM01000062">
    <property type="protein sequence ID" value="HDQ88713.1"/>
    <property type="molecule type" value="Genomic_DNA"/>
</dbReference>
<dbReference type="Pfam" id="PF07963">
    <property type="entry name" value="N_methyl"/>
    <property type="match status" value="1"/>
</dbReference>
<proteinExistence type="predicted"/>